<organism evidence="10 11">
    <name type="scientific">Methanoplanus limicola DSM 2279</name>
    <dbReference type="NCBI Taxonomy" id="937775"/>
    <lineage>
        <taxon>Archaea</taxon>
        <taxon>Methanobacteriati</taxon>
        <taxon>Methanobacteriota</taxon>
        <taxon>Stenosarchaea group</taxon>
        <taxon>Methanomicrobia</taxon>
        <taxon>Methanomicrobiales</taxon>
        <taxon>Methanomicrobiaceae</taxon>
        <taxon>Methanoplanus</taxon>
    </lineage>
</organism>
<evidence type="ECO:0000256" key="5">
    <source>
        <dbReference type="ARBA" id="ARBA00022692"/>
    </source>
</evidence>
<dbReference type="HOGENOM" id="CLU_000960_28_3_2"/>
<keyword evidence="4" id="KW-1003">Cell membrane</keyword>
<dbReference type="Gene3D" id="1.20.1720.10">
    <property type="entry name" value="Multidrug resistance protein D"/>
    <property type="match status" value="1"/>
</dbReference>
<accession>H1YWY3</accession>
<dbReference type="PATRIC" id="fig|937775.9.peg.903"/>
<evidence type="ECO:0000256" key="1">
    <source>
        <dbReference type="ARBA" id="ARBA00004651"/>
    </source>
</evidence>
<evidence type="ECO:0000256" key="8">
    <source>
        <dbReference type="SAM" id="Phobius"/>
    </source>
</evidence>
<keyword evidence="5 8" id="KW-0812">Transmembrane</keyword>
<feature type="domain" description="Major facilitator superfamily (MFS) profile" evidence="9">
    <location>
        <begin position="15"/>
        <end position="472"/>
    </location>
</feature>
<keyword evidence="11" id="KW-1185">Reference proteome</keyword>
<feature type="transmembrane region" description="Helical" evidence="8">
    <location>
        <begin position="339"/>
        <end position="358"/>
    </location>
</feature>
<gene>
    <name evidence="10" type="ORF">Metlim_0783</name>
</gene>
<feature type="transmembrane region" description="Helical" evidence="8">
    <location>
        <begin position="409"/>
        <end position="429"/>
    </location>
</feature>
<comment type="subcellular location">
    <subcellularLocation>
        <location evidence="1">Cell membrane</location>
        <topology evidence="1">Multi-pass membrane protein</topology>
    </subcellularLocation>
</comment>
<evidence type="ECO:0000256" key="3">
    <source>
        <dbReference type="ARBA" id="ARBA00022448"/>
    </source>
</evidence>
<keyword evidence="3" id="KW-0813">Transport</keyword>
<keyword evidence="7 8" id="KW-0472">Membrane</keyword>
<dbReference type="STRING" id="937775.Metlim_0783"/>
<evidence type="ECO:0000256" key="2">
    <source>
        <dbReference type="ARBA" id="ARBA00008537"/>
    </source>
</evidence>
<dbReference type="InParanoid" id="H1YWY3"/>
<feature type="transmembrane region" description="Helical" evidence="8">
    <location>
        <begin position="234"/>
        <end position="253"/>
    </location>
</feature>
<dbReference type="PRINTS" id="PR01036">
    <property type="entry name" value="TCRTETB"/>
</dbReference>
<name>H1YWY3_9EURY</name>
<dbReference type="NCBIfam" id="TIGR00711">
    <property type="entry name" value="efflux_EmrB"/>
    <property type="match status" value="1"/>
</dbReference>
<feature type="transmembrane region" description="Helical" evidence="8">
    <location>
        <begin position="441"/>
        <end position="465"/>
    </location>
</feature>
<keyword evidence="6 8" id="KW-1133">Transmembrane helix</keyword>
<dbReference type="PROSITE" id="PS50850">
    <property type="entry name" value="MFS"/>
    <property type="match status" value="1"/>
</dbReference>
<feature type="transmembrane region" description="Helical" evidence="8">
    <location>
        <begin position="81"/>
        <end position="100"/>
    </location>
</feature>
<evidence type="ECO:0000256" key="4">
    <source>
        <dbReference type="ARBA" id="ARBA00022475"/>
    </source>
</evidence>
<feature type="transmembrane region" description="Helical" evidence="8">
    <location>
        <begin position="140"/>
        <end position="161"/>
    </location>
</feature>
<dbReference type="GO" id="GO:0005886">
    <property type="term" value="C:plasma membrane"/>
    <property type="evidence" value="ECO:0007669"/>
    <property type="project" value="UniProtKB-SubCell"/>
</dbReference>
<feature type="transmembrane region" description="Helical" evidence="8">
    <location>
        <begin position="206"/>
        <end position="228"/>
    </location>
</feature>
<dbReference type="CDD" id="cd17321">
    <property type="entry name" value="MFS_MMR_MDR_like"/>
    <property type="match status" value="1"/>
</dbReference>
<dbReference type="InterPro" id="IPR011701">
    <property type="entry name" value="MFS"/>
</dbReference>
<dbReference type="InterPro" id="IPR036259">
    <property type="entry name" value="MFS_trans_sf"/>
</dbReference>
<dbReference type="InterPro" id="IPR020846">
    <property type="entry name" value="MFS_dom"/>
</dbReference>
<evidence type="ECO:0000256" key="7">
    <source>
        <dbReference type="ARBA" id="ARBA00023136"/>
    </source>
</evidence>
<dbReference type="GO" id="GO:0022857">
    <property type="term" value="F:transmembrane transporter activity"/>
    <property type="evidence" value="ECO:0007669"/>
    <property type="project" value="InterPro"/>
</dbReference>
<evidence type="ECO:0000313" key="10">
    <source>
        <dbReference type="EMBL" id="EHQ34906.1"/>
    </source>
</evidence>
<dbReference type="RefSeq" id="WP_004076621.1">
    <property type="nucleotide sequence ID" value="NZ_CM001436.1"/>
</dbReference>
<dbReference type="InterPro" id="IPR004638">
    <property type="entry name" value="EmrB-like"/>
</dbReference>
<feature type="transmembrane region" description="Helical" evidence="8">
    <location>
        <begin position="167"/>
        <end position="185"/>
    </location>
</feature>
<feature type="transmembrane region" description="Helical" evidence="8">
    <location>
        <begin position="48"/>
        <end position="69"/>
    </location>
</feature>
<dbReference type="EMBL" id="CM001436">
    <property type="protein sequence ID" value="EHQ34906.1"/>
    <property type="molecule type" value="Genomic_DNA"/>
</dbReference>
<dbReference type="Proteomes" id="UP000005741">
    <property type="component" value="Chromosome"/>
</dbReference>
<dbReference type="Pfam" id="PF07690">
    <property type="entry name" value="MFS_1"/>
    <property type="match status" value="1"/>
</dbReference>
<comment type="similarity">
    <text evidence="2">Belongs to the major facilitator superfamily. EmrB family.</text>
</comment>
<dbReference type="PANTHER" id="PTHR42718:SF9">
    <property type="entry name" value="MAJOR FACILITATOR SUPERFAMILY MULTIDRUG TRANSPORTER MFSC"/>
    <property type="match status" value="1"/>
</dbReference>
<feature type="transmembrane region" description="Helical" evidence="8">
    <location>
        <begin position="279"/>
        <end position="299"/>
    </location>
</feature>
<dbReference type="PANTHER" id="PTHR42718">
    <property type="entry name" value="MAJOR FACILITATOR SUPERFAMILY MULTIDRUG TRANSPORTER MFSC"/>
    <property type="match status" value="1"/>
</dbReference>
<dbReference type="Gene3D" id="1.20.1250.20">
    <property type="entry name" value="MFS general substrate transporter like domains"/>
    <property type="match status" value="1"/>
</dbReference>
<dbReference type="AlphaFoldDB" id="H1YWY3"/>
<feature type="transmembrane region" description="Helical" evidence="8">
    <location>
        <begin position="12"/>
        <end position="36"/>
    </location>
</feature>
<feature type="transmembrane region" description="Helical" evidence="8">
    <location>
        <begin position="364"/>
        <end position="389"/>
    </location>
</feature>
<evidence type="ECO:0000256" key="6">
    <source>
        <dbReference type="ARBA" id="ARBA00022989"/>
    </source>
</evidence>
<dbReference type="SUPFAM" id="SSF103473">
    <property type="entry name" value="MFS general substrate transporter"/>
    <property type="match status" value="1"/>
</dbReference>
<dbReference type="OrthoDB" id="117970at2157"/>
<evidence type="ECO:0000259" key="9">
    <source>
        <dbReference type="PROSITE" id="PS50850"/>
    </source>
</evidence>
<proteinExistence type="inferred from homology"/>
<feature type="transmembrane region" description="Helical" evidence="8">
    <location>
        <begin position="305"/>
        <end position="327"/>
    </location>
</feature>
<feature type="transmembrane region" description="Helical" evidence="8">
    <location>
        <begin position="106"/>
        <end position="128"/>
    </location>
</feature>
<reference evidence="10 11" key="1">
    <citation type="submission" date="2011-10" db="EMBL/GenBank/DDBJ databases">
        <title>The Improved High-Quality Draft genome of Methanoplanus limicola DSM 2279.</title>
        <authorList>
            <consortium name="US DOE Joint Genome Institute (JGI-PGF)"/>
            <person name="Lucas S."/>
            <person name="Copeland A."/>
            <person name="Lapidus A."/>
            <person name="Glavina del Rio T."/>
            <person name="Dalin E."/>
            <person name="Tice H."/>
            <person name="Bruce D."/>
            <person name="Goodwin L."/>
            <person name="Pitluck S."/>
            <person name="Peters L."/>
            <person name="Mikhailova N."/>
            <person name="Lu M."/>
            <person name="Kyrpides N."/>
            <person name="Mavromatis K."/>
            <person name="Ivanova N."/>
            <person name="Markowitz V."/>
            <person name="Cheng J.-F."/>
            <person name="Hugenholtz P."/>
            <person name="Woyke T."/>
            <person name="Wu D."/>
            <person name="Wirth R."/>
            <person name="Brambilla E.-M."/>
            <person name="Klenk H.-P."/>
            <person name="Eisen J.A."/>
        </authorList>
    </citation>
    <scope>NUCLEOTIDE SEQUENCE [LARGE SCALE GENOMIC DNA]</scope>
    <source>
        <strain evidence="10 11">DSM 2279</strain>
    </source>
</reference>
<sequence>MDSSPAKYLRDETLLLAVISIGVFMDGLDGAIVNVSLPQIAQDFGAEIGLASLVITAYLIFLSGLMITFGKIASYRGAKKIYLGGIAIFTASSLLCALSTGIEMLIIFRSLQGIGAAMIAPTAIGIVAAEIPEERRGKSLGILVAASSFAFALGPVAGGILTEYLSWHWIFLINIPIGVAAAALSMKYIPKSENIPGDNPKQRVNFDYAGSLLFLISVGILIITLGMAGEEGPLSPSVIISLALCAALFYLFYRREKSAADPVLDINIFRIPAFNSSTATYMLIMGAFGGAVLMLPFYFQYIRSWSPAMAGLALLIPSVVITIFSPLGGIAADRYGARVVCIISGILATLGFLLTAFYSETSTIIYIAATLLLLGLGCGPVMSAGASGIISSAPAEKKEIASGIMSTSVYLGTAIGTAAFTAIFSLFTREAGSSVNPGTEAFIEGFMACFIAGTLFCLLATLLAFKQRTKRIT</sequence>
<protein>
    <submittedName>
        <fullName evidence="10">Drug resistance transporter, EmrB/QacA subfamily</fullName>
    </submittedName>
</protein>
<evidence type="ECO:0000313" key="11">
    <source>
        <dbReference type="Proteomes" id="UP000005741"/>
    </source>
</evidence>